<evidence type="ECO:0000313" key="2">
    <source>
        <dbReference type="EMBL" id="MCI19703.1"/>
    </source>
</evidence>
<keyword evidence="3" id="KW-1185">Reference proteome</keyword>
<evidence type="ECO:0000259" key="1">
    <source>
        <dbReference type="Pfam" id="PF13456"/>
    </source>
</evidence>
<sequence>MCICDEHWRFLQAYMKRMHGTPAIAETEAMGINVALHWLWNNYREVAAIEVESGCLQVVQAINSKHTNNTELDSIIVMCQNLLFLNNNRK</sequence>
<comment type="caution">
    <text evidence="2">The sequence shown here is derived from an EMBL/GenBank/DDBJ whole genome shotgun (WGS) entry which is preliminary data.</text>
</comment>
<feature type="non-terminal residue" evidence="2">
    <location>
        <position position="90"/>
    </location>
</feature>
<protein>
    <recommendedName>
        <fullName evidence="1">RNase H type-1 domain-containing protein</fullName>
    </recommendedName>
</protein>
<accession>A0A392Q5M2</accession>
<feature type="domain" description="RNase H type-1" evidence="1">
    <location>
        <begin position="3"/>
        <end position="82"/>
    </location>
</feature>
<reference evidence="2 3" key="1">
    <citation type="journal article" date="2018" name="Front. Plant Sci.">
        <title>Red Clover (Trifolium pratense) and Zigzag Clover (T. medium) - A Picture of Genomic Similarities and Differences.</title>
        <authorList>
            <person name="Dluhosova J."/>
            <person name="Istvanek J."/>
            <person name="Nedelnik J."/>
            <person name="Repkova J."/>
        </authorList>
    </citation>
    <scope>NUCLEOTIDE SEQUENCE [LARGE SCALE GENOMIC DNA]</scope>
    <source>
        <strain evidence="3">cv. 10/8</strain>
        <tissue evidence="2">Leaf</tissue>
    </source>
</reference>
<dbReference type="Proteomes" id="UP000265520">
    <property type="component" value="Unassembled WGS sequence"/>
</dbReference>
<name>A0A392Q5M2_9FABA</name>
<dbReference type="GO" id="GO:0003676">
    <property type="term" value="F:nucleic acid binding"/>
    <property type="evidence" value="ECO:0007669"/>
    <property type="project" value="InterPro"/>
</dbReference>
<dbReference type="EMBL" id="LXQA010116153">
    <property type="protein sequence ID" value="MCI19703.1"/>
    <property type="molecule type" value="Genomic_DNA"/>
</dbReference>
<dbReference type="Pfam" id="PF13456">
    <property type="entry name" value="RVT_3"/>
    <property type="match status" value="1"/>
</dbReference>
<dbReference type="GO" id="GO:0004523">
    <property type="term" value="F:RNA-DNA hybrid ribonuclease activity"/>
    <property type="evidence" value="ECO:0007669"/>
    <property type="project" value="InterPro"/>
</dbReference>
<dbReference type="AlphaFoldDB" id="A0A392Q5M2"/>
<evidence type="ECO:0000313" key="3">
    <source>
        <dbReference type="Proteomes" id="UP000265520"/>
    </source>
</evidence>
<dbReference type="InterPro" id="IPR002156">
    <property type="entry name" value="RNaseH_domain"/>
</dbReference>
<organism evidence="2 3">
    <name type="scientific">Trifolium medium</name>
    <dbReference type="NCBI Taxonomy" id="97028"/>
    <lineage>
        <taxon>Eukaryota</taxon>
        <taxon>Viridiplantae</taxon>
        <taxon>Streptophyta</taxon>
        <taxon>Embryophyta</taxon>
        <taxon>Tracheophyta</taxon>
        <taxon>Spermatophyta</taxon>
        <taxon>Magnoliopsida</taxon>
        <taxon>eudicotyledons</taxon>
        <taxon>Gunneridae</taxon>
        <taxon>Pentapetalae</taxon>
        <taxon>rosids</taxon>
        <taxon>fabids</taxon>
        <taxon>Fabales</taxon>
        <taxon>Fabaceae</taxon>
        <taxon>Papilionoideae</taxon>
        <taxon>50 kb inversion clade</taxon>
        <taxon>NPAAA clade</taxon>
        <taxon>Hologalegina</taxon>
        <taxon>IRL clade</taxon>
        <taxon>Trifolieae</taxon>
        <taxon>Trifolium</taxon>
    </lineage>
</organism>
<proteinExistence type="predicted"/>